<dbReference type="Pfam" id="PF14309">
    <property type="entry name" value="DUF4378"/>
    <property type="match status" value="1"/>
</dbReference>
<feature type="region of interest" description="Disordered" evidence="1">
    <location>
        <begin position="160"/>
        <end position="185"/>
    </location>
</feature>
<evidence type="ECO:0000313" key="3">
    <source>
        <dbReference type="RefSeq" id="XP_018853970.2"/>
    </source>
</evidence>
<dbReference type="AlphaFoldDB" id="A0A2I4HCT4"/>
<gene>
    <name evidence="3" type="primary">LOC109015967</name>
</gene>
<accession>A0A2I4HCT4</accession>
<sequence length="888" mass="101015">MGGFLHFFDFNQGNMARKVRKQKRHVGGLEAPQNSLEPWLKTPQSYCAIGDVTYSNQIEEWSEKNRYPIEASMKKLINEEVSKQSNTRQKAPSIVARLMGVDTFPLDTNSAVQPIAKKNENMGLKFSKNERSRKSSAGLISRDSNSPTLMEFNLSHHIKDRSADRWSSKQNLGNPRRRQHPQEEELQKFKKEFETWQAARFKECSRVIGLNCTRGQLLAQEDLNKEKALYATSGRTANERPREPENHTLKARSCERGNFEQHGDSLELFASKQKESLALRSRTVSREFEQSSLTSSSQKQETSSAPTKIVILKPGLARISNHEESRTSSLDTLEERGSIEDFLEEVKERLKCELQGHTPKRGSVGRGSGIETPFSEKPSDQKLIARHVAKQVRDGVTKDHGRNLLRSESTRSYRSEIQLNGPGSLDFISRDTRKFLSERFRNVLKQETQFDIPIAASSSSALDNEKEKLKKVRDTLKAGNEMSCGEIVNDEQEIQTRSFRHGSDDGVLLRELSPRNLIRSLSAPVSGTSFGKLLLEDRHILTGAHIRRKHEAIENAMVDIRKQRKERFNFKERVSNFRYRFTFRRRLFGKRMQSMVEPHCSEHTLMGDIMSGPTVLMNHGDRHENSTEVPPSPASVCSSSLEDFWRPTEHISSMSTPDITPAEDGVVPQVFIGINSNLNDLRKQLKSHGPEDATIEQESNESEMVDLEDPAEAYVRDLLVSSGLYDGSCDRSLFRWDTFAQPISNSVFEEVEESYRDLAKEDGSTMKDHNEKVDHKMLFDLLNEALSTSLGPISTMSKFKRKIIHFSILPTLHGRRLLDHVWEIIHVHLQPLIDKSYCSLDVLVARDLGSTPCFVFTDEDVSDLGREVECLIIGDLVEEIVKDMQLRG</sequence>
<reference evidence="3" key="1">
    <citation type="submission" date="2025-08" db="UniProtKB">
        <authorList>
            <consortium name="RefSeq"/>
        </authorList>
    </citation>
    <scope>IDENTIFICATION</scope>
    <source>
        <tissue evidence="3">Leaves</tissue>
    </source>
</reference>
<evidence type="ECO:0000313" key="2">
    <source>
        <dbReference type="Proteomes" id="UP000235220"/>
    </source>
</evidence>
<feature type="region of interest" description="Disordered" evidence="1">
    <location>
        <begin position="232"/>
        <end position="257"/>
    </location>
</feature>
<organism evidence="2 3">
    <name type="scientific">Juglans regia</name>
    <name type="common">English walnut</name>
    <dbReference type="NCBI Taxonomy" id="51240"/>
    <lineage>
        <taxon>Eukaryota</taxon>
        <taxon>Viridiplantae</taxon>
        <taxon>Streptophyta</taxon>
        <taxon>Embryophyta</taxon>
        <taxon>Tracheophyta</taxon>
        <taxon>Spermatophyta</taxon>
        <taxon>Magnoliopsida</taxon>
        <taxon>eudicotyledons</taxon>
        <taxon>Gunneridae</taxon>
        <taxon>Pentapetalae</taxon>
        <taxon>rosids</taxon>
        <taxon>fabids</taxon>
        <taxon>Fagales</taxon>
        <taxon>Juglandaceae</taxon>
        <taxon>Juglans</taxon>
    </lineage>
</organism>
<feature type="region of interest" description="Disordered" evidence="1">
    <location>
        <begin position="127"/>
        <end position="146"/>
    </location>
</feature>
<dbReference type="FunCoup" id="A0A2I4HCT4">
    <property type="interactions" value="1476"/>
</dbReference>
<dbReference type="KEGG" id="jre:109015967"/>
<dbReference type="GeneID" id="109015967"/>
<dbReference type="STRING" id="51240.A0A2I4HCT4"/>
<name>A0A2I4HCT4_JUGRE</name>
<dbReference type="OrthoDB" id="446244at2759"/>
<dbReference type="InterPro" id="IPR025486">
    <property type="entry name" value="DUF4378"/>
</dbReference>
<dbReference type="PANTHER" id="PTHR40836">
    <property type="entry name" value="RB1-INDUCIBLE COILED-COIL PROTEIN"/>
    <property type="match status" value="1"/>
</dbReference>
<proteinExistence type="predicted"/>
<dbReference type="Proteomes" id="UP000235220">
    <property type="component" value="Chromosome 8"/>
</dbReference>
<protein>
    <submittedName>
        <fullName evidence="3">Uncharacterized protein LOC109015967</fullName>
    </submittedName>
</protein>
<feature type="compositionally biased region" description="Basic and acidic residues" evidence="1">
    <location>
        <begin position="237"/>
        <end position="257"/>
    </location>
</feature>
<dbReference type="RefSeq" id="XP_018853970.2">
    <property type="nucleotide sequence ID" value="XM_018998425.2"/>
</dbReference>
<keyword evidence="2" id="KW-1185">Reference proteome</keyword>
<dbReference type="PANTHER" id="PTHR40836:SF4">
    <property type="entry name" value="RB1-INDUCIBLE COILED-COIL PROTEIN"/>
    <property type="match status" value="1"/>
</dbReference>
<feature type="region of interest" description="Disordered" evidence="1">
    <location>
        <begin position="357"/>
        <end position="377"/>
    </location>
</feature>
<dbReference type="Gramene" id="Jr08_22780_p1">
    <property type="protein sequence ID" value="cds.Jr08_22780_p1"/>
    <property type="gene ID" value="Jr08_22780"/>
</dbReference>
<feature type="compositionally biased region" description="Polar residues" evidence="1">
    <location>
        <begin position="290"/>
        <end position="306"/>
    </location>
</feature>
<evidence type="ECO:0000256" key="1">
    <source>
        <dbReference type="SAM" id="MobiDB-lite"/>
    </source>
</evidence>
<feature type="region of interest" description="Disordered" evidence="1">
    <location>
        <begin position="288"/>
        <end position="308"/>
    </location>
</feature>